<proteinExistence type="predicted"/>
<name>A0A2A4T995_9DELT</name>
<feature type="chain" id="PRO_5013286107" description="SCP domain-containing protein" evidence="1">
    <location>
        <begin position="23"/>
        <end position="515"/>
    </location>
</feature>
<dbReference type="InterPro" id="IPR035940">
    <property type="entry name" value="CAP_sf"/>
</dbReference>
<keyword evidence="1" id="KW-0732">Signal</keyword>
<dbReference type="PANTHER" id="PTHR31157:SF1">
    <property type="entry name" value="SCP DOMAIN-CONTAINING PROTEIN"/>
    <property type="match status" value="1"/>
</dbReference>
<dbReference type="Pfam" id="PF00188">
    <property type="entry name" value="CAP"/>
    <property type="match status" value="1"/>
</dbReference>
<dbReference type="AlphaFoldDB" id="A0A2A4T995"/>
<comment type="caution">
    <text evidence="3">The sequence shown here is derived from an EMBL/GenBank/DDBJ whole genome shotgun (WGS) entry which is preliminary data.</text>
</comment>
<evidence type="ECO:0000259" key="2">
    <source>
        <dbReference type="Pfam" id="PF00188"/>
    </source>
</evidence>
<dbReference type="PANTHER" id="PTHR31157">
    <property type="entry name" value="SCP DOMAIN-CONTAINING PROTEIN"/>
    <property type="match status" value="1"/>
</dbReference>
<feature type="domain" description="SCP" evidence="2">
    <location>
        <begin position="33"/>
        <end position="150"/>
    </location>
</feature>
<dbReference type="InterPro" id="IPR014044">
    <property type="entry name" value="CAP_dom"/>
</dbReference>
<dbReference type="EMBL" id="NVSR01000009">
    <property type="protein sequence ID" value="PCI29911.1"/>
    <property type="molecule type" value="Genomic_DNA"/>
</dbReference>
<reference evidence="4" key="1">
    <citation type="submission" date="2017-08" db="EMBL/GenBank/DDBJ databases">
        <title>A dynamic microbial community with high functional redundancy inhabits the cold, oxic subseafloor aquifer.</title>
        <authorList>
            <person name="Tully B.J."/>
            <person name="Wheat C.G."/>
            <person name="Glazer B.T."/>
            <person name="Huber J.A."/>
        </authorList>
    </citation>
    <scope>NUCLEOTIDE SEQUENCE [LARGE SCALE GENOMIC DNA]</scope>
</reference>
<dbReference type="Gene3D" id="3.40.33.10">
    <property type="entry name" value="CAP"/>
    <property type="match status" value="1"/>
</dbReference>
<evidence type="ECO:0000313" key="3">
    <source>
        <dbReference type="EMBL" id="PCI29911.1"/>
    </source>
</evidence>
<feature type="signal peptide" evidence="1">
    <location>
        <begin position="1"/>
        <end position="22"/>
    </location>
</feature>
<dbReference type="Proteomes" id="UP000218113">
    <property type="component" value="Unassembled WGS sequence"/>
</dbReference>
<evidence type="ECO:0000256" key="1">
    <source>
        <dbReference type="SAM" id="SignalP"/>
    </source>
</evidence>
<evidence type="ECO:0000313" key="4">
    <source>
        <dbReference type="Proteomes" id="UP000218113"/>
    </source>
</evidence>
<organism evidence="3 4">
    <name type="scientific">SAR324 cluster bacterium</name>
    <dbReference type="NCBI Taxonomy" id="2024889"/>
    <lineage>
        <taxon>Bacteria</taxon>
        <taxon>Deltaproteobacteria</taxon>
        <taxon>SAR324 cluster</taxon>
    </lineage>
</organism>
<dbReference type="CDD" id="cd05379">
    <property type="entry name" value="CAP_bacterial"/>
    <property type="match status" value="1"/>
</dbReference>
<protein>
    <recommendedName>
        <fullName evidence="2">SCP domain-containing protein</fullName>
    </recommendedName>
</protein>
<gene>
    <name evidence="3" type="ORF">COB67_03110</name>
</gene>
<dbReference type="SUPFAM" id="SSF55797">
    <property type="entry name" value="PR-1-like"/>
    <property type="match status" value="1"/>
</dbReference>
<sequence>MRTNQSFILTLFFCLCSISSLSAGSHEAGYQFLDDIRESAAMIPLKFNSALEDSSKNHADYLAANRRSSHQQNRGYRHFTGKTPADRAVYTGYLSRSVLENLSSGQKNIQRSVEGLMGAIYHRFGFLDFTIDEIGIGVSRNRNTKYFVFNMGNERLNQFCRHAPSVSRGAYVAHACQHVEKVSAKKFRKINQDTEQKNPPLVLWPPPMSEEIPTTFYEETPDPLPDRSVSGYPISIQFNPYYFKKVKLKRFKLFNADYGNEIRPTRLLNSRRDVNRKFTDLQFALFPLKPLQWGTYYRVEITAIANGKTFEKQWFFRTQDAAKSLFLIKGKDESLQVQARKQYSIHLPPQGYLPIIENLKWQSTGKLKVSVDWQDKNTILVKLQGDQCERADFSLNGNRRFSVQIAERDNLREDHFYPMQARTPCLLPIQKKLSGFRVKARGEQLKMRSGQDYWVEINLRNELIGQLNARYPRNVQIKVQQITPNLFRIRLTGPAREKVDFQLPQRRRFSVTLTK</sequence>
<accession>A0A2A4T995</accession>